<keyword evidence="9" id="KW-0732">Signal</keyword>
<evidence type="ECO:0000313" key="11">
    <source>
        <dbReference type="Proteomes" id="UP000029965"/>
    </source>
</evidence>
<dbReference type="UniPathway" id="UPA00378"/>
<dbReference type="InterPro" id="IPR021149">
    <property type="entry name" value="OligosaccharylTrfase_OST3/OST6"/>
</dbReference>
<dbReference type="Ensembl" id="ENSCSAT00000018402.1">
    <property type="protein sequence ID" value="ENSCSAP00000017859.1"/>
    <property type="gene ID" value="ENSCSAG00000000133.1"/>
</dbReference>
<organism evidence="10 11">
    <name type="scientific">Chlorocebus sabaeus</name>
    <name type="common">Green monkey</name>
    <name type="synonym">Simia sabaea</name>
    <dbReference type="NCBI Taxonomy" id="60711"/>
    <lineage>
        <taxon>Eukaryota</taxon>
        <taxon>Metazoa</taxon>
        <taxon>Chordata</taxon>
        <taxon>Craniata</taxon>
        <taxon>Vertebrata</taxon>
        <taxon>Euteleostomi</taxon>
        <taxon>Mammalia</taxon>
        <taxon>Eutheria</taxon>
        <taxon>Euarchontoglires</taxon>
        <taxon>Primates</taxon>
        <taxon>Haplorrhini</taxon>
        <taxon>Catarrhini</taxon>
        <taxon>Cercopithecidae</taxon>
        <taxon>Cercopithecinae</taxon>
        <taxon>Chlorocebus</taxon>
    </lineage>
</organism>
<dbReference type="GO" id="GO:0018279">
    <property type="term" value="P:protein N-linked glycosylation via asparagine"/>
    <property type="evidence" value="ECO:0007669"/>
    <property type="project" value="TreeGrafter"/>
</dbReference>
<reference evidence="10" key="2">
    <citation type="submission" date="2025-08" db="UniProtKB">
        <authorList>
            <consortium name="Ensembl"/>
        </authorList>
    </citation>
    <scope>IDENTIFICATION</scope>
</reference>
<feature type="transmembrane region" description="Helical" evidence="8">
    <location>
        <begin position="303"/>
        <end position="324"/>
    </location>
</feature>
<evidence type="ECO:0000256" key="7">
    <source>
        <dbReference type="ARBA" id="ARBA00023136"/>
    </source>
</evidence>
<name>A0A0D9SAH0_CHLSB</name>
<proteinExistence type="inferred from homology"/>
<evidence type="ECO:0000256" key="9">
    <source>
        <dbReference type="SAM" id="SignalP"/>
    </source>
</evidence>
<evidence type="ECO:0000256" key="1">
    <source>
        <dbReference type="ARBA" id="ARBA00004477"/>
    </source>
</evidence>
<keyword evidence="11" id="KW-1185">Reference proteome</keyword>
<dbReference type="AlphaFoldDB" id="A0A0D9SAH0"/>
<dbReference type="GO" id="GO:0008250">
    <property type="term" value="C:oligosaccharyltransferase complex"/>
    <property type="evidence" value="ECO:0007669"/>
    <property type="project" value="TreeGrafter"/>
</dbReference>
<evidence type="ECO:0000256" key="8">
    <source>
        <dbReference type="SAM" id="Phobius"/>
    </source>
</evidence>
<evidence type="ECO:0000256" key="5">
    <source>
        <dbReference type="ARBA" id="ARBA00022692"/>
    </source>
</evidence>
<comment type="subcellular location">
    <subcellularLocation>
        <location evidence="1">Endoplasmic reticulum membrane</location>
        <topology evidence="1">Multi-pass membrane protein</topology>
    </subcellularLocation>
</comment>
<accession>A0A0D9SAH0</accession>
<evidence type="ECO:0000256" key="6">
    <source>
        <dbReference type="ARBA" id="ARBA00022989"/>
    </source>
</evidence>
<dbReference type="Pfam" id="PF04756">
    <property type="entry name" value="OST3_OST6"/>
    <property type="match status" value="1"/>
</dbReference>
<evidence type="ECO:0000256" key="4">
    <source>
        <dbReference type="ARBA" id="ARBA00011149"/>
    </source>
</evidence>
<dbReference type="SUPFAM" id="SSF52833">
    <property type="entry name" value="Thioredoxin-like"/>
    <property type="match status" value="1"/>
</dbReference>
<feature type="transmembrane region" description="Helical" evidence="8">
    <location>
        <begin position="271"/>
        <end position="291"/>
    </location>
</feature>
<sequence>ANMAEVWRLWCLLLTIVVALVFVAPGTPTHPARWKKVLAKKVSQLMDWTKKDRVIRMSDTMFYHFVLDAPKNYSVIVMLTALHEFNSCVMCKGAAEEFQILANSYQGPGAFTTKVFFAMVDYDESPEVFEVLQVTSVPSFFHFSAQWKFTTDDIYNLRGRDIVADQMAEWVAERTHVSVRIRQPTNYDGLLKLGTLLALTGGLGYFLKWNRKSISCRILCEVLTLCFVIVMTSGQMWTYIRGEPYVQRDPRTGHKHYISKFSQAQFAAETFIISLFNMCVTLGVVLLDKAATSTMNIIKRKMMCLAGMCLVAIFFSWLLSLFRFKVPDYPYRFLWD</sequence>
<comment type="pathway">
    <text evidence="2">Protein modification; protein glycosylation.</text>
</comment>
<keyword evidence="6 8" id="KW-1133">Transmembrane helix</keyword>
<dbReference type="Bgee" id="ENSCSAG00000000133">
    <property type="expression patterns" value="Expressed in pituitary gland and 2 other cell types or tissues"/>
</dbReference>
<feature type="signal peptide" evidence="9">
    <location>
        <begin position="1"/>
        <end position="19"/>
    </location>
</feature>
<dbReference type="STRING" id="60711.ENSCSAP00000017859"/>
<dbReference type="Proteomes" id="UP000029965">
    <property type="component" value="Chromosome 20"/>
</dbReference>
<dbReference type="EMBL" id="AQIB01142675">
    <property type="status" value="NOT_ANNOTATED_CDS"/>
    <property type="molecule type" value="Genomic_DNA"/>
</dbReference>
<dbReference type="Gene3D" id="3.40.30.10">
    <property type="entry name" value="Glutaredoxin"/>
    <property type="match status" value="1"/>
</dbReference>
<dbReference type="CDD" id="cd02947">
    <property type="entry name" value="TRX_family"/>
    <property type="match status" value="1"/>
</dbReference>
<protein>
    <recommendedName>
        <fullName evidence="12">Magnesium transporter protein 1</fullName>
    </recommendedName>
</protein>
<reference evidence="10 11" key="1">
    <citation type="submission" date="2014-03" db="EMBL/GenBank/DDBJ databases">
        <authorList>
            <person name="Warren W."/>
            <person name="Wilson R.K."/>
        </authorList>
    </citation>
    <scope>NUCLEOTIDE SEQUENCE</scope>
</reference>
<dbReference type="PANTHER" id="PTHR12692">
    <property type="entry name" value="DOLICHYL-DIPHOSPHOOLIGOSACCHARIDE--PROTEIN GLYCOSYLTRANSFERASE-RELATED"/>
    <property type="match status" value="1"/>
</dbReference>
<evidence type="ECO:0000313" key="10">
    <source>
        <dbReference type="Ensembl" id="ENSCSAP00000017859.1"/>
    </source>
</evidence>
<evidence type="ECO:0008006" key="12">
    <source>
        <dbReference type="Google" id="ProtNLM"/>
    </source>
</evidence>
<feature type="transmembrane region" description="Helical" evidence="8">
    <location>
        <begin position="219"/>
        <end position="240"/>
    </location>
</feature>
<keyword evidence="5 8" id="KW-0812">Transmembrane</keyword>
<keyword evidence="7 8" id="KW-0472">Membrane</keyword>
<reference evidence="10" key="3">
    <citation type="submission" date="2025-09" db="UniProtKB">
        <authorList>
            <consortium name="Ensembl"/>
        </authorList>
    </citation>
    <scope>IDENTIFICATION</scope>
</reference>
<evidence type="ECO:0000256" key="2">
    <source>
        <dbReference type="ARBA" id="ARBA00004922"/>
    </source>
</evidence>
<dbReference type="FunFam" id="3.40.30.10:FF:000554">
    <property type="entry name" value="Uncharacterized protein"/>
    <property type="match status" value="1"/>
</dbReference>
<evidence type="ECO:0000256" key="3">
    <source>
        <dbReference type="ARBA" id="ARBA00009561"/>
    </source>
</evidence>
<dbReference type="OMA" id="KVPDYPY"/>
<dbReference type="GeneTree" id="ENSGT00390000012030"/>
<comment type="similarity">
    <text evidence="3">Belongs to the OST3/OST6 family.</text>
</comment>
<dbReference type="eggNOG" id="KOG2603">
    <property type="taxonomic scope" value="Eukaryota"/>
</dbReference>
<dbReference type="InterPro" id="IPR036249">
    <property type="entry name" value="Thioredoxin-like_sf"/>
</dbReference>
<feature type="chain" id="PRO_5002346602" description="Magnesium transporter protein 1" evidence="9">
    <location>
        <begin position="20"/>
        <end position="336"/>
    </location>
</feature>
<comment type="subunit">
    <text evidence="4">Accessory component of the STT3B-containing form of the oligosaccharyltransferase (OST) complex. OST exists in two different complex forms which contain common core subunits RPN1, RPN2, OST48, OST4, DAD1 and TMEM258, either STT3A or STT3B as catalytic subunits, and form-specific accessory subunits. OST can form stable complexes with the Sec61 complex or with both the Sec61 and TRAP complexes. The association of TUSC3 or MAGT1 with the STT3B-containing complex seems to be mutually exclusvice.</text>
</comment>
<dbReference type="PANTHER" id="PTHR12692:SF4">
    <property type="entry name" value="MAGNESIUM TRANSPORTER PROTEIN 1"/>
    <property type="match status" value="1"/>
</dbReference>